<proteinExistence type="predicted"/>
<evidence type="ECO:0000313" key="3">
    <source>
        <dbReference type="Proteomes" id="UP000799440"/>
    </source>
</evidence>
<dbReference type="EMBL" id="MU006564">
    <property type="protein sequence ID" value="KAF2750473.1"/>
    <property type="molecule type" value="Genomic_DNA"/>
</dbReference>
<name>A0A6A6VK30_9PLEO</name>
<feature type="region of interest" description="Disordered" evidence="1">
    <location>
        <begin position="368"/>
        <end position="398"/>
    </location>
</feature>
<gene>
    <name evidence="2" type="ORF">M011DRAFT_484284</name>
</gene>
<feature type="region of interest" description="Disordered" evidence="1">
    <location>
        <begin position="1"/>
        <end position="53"/>
    </location>
</feature>
<dbReference type="OrthoDB" id="3799259at2759"/>
<feature type="compositionally biased region" description="Basic and acidic residues" evidence="1">
    <location>
        <begin position="266"/>
        <end position="276"/>
    </location>
</feature>
<organism evidence="2 3">
    <name type="scientific">Sporormia fimetaria CBS 119925</name>
    <dbReference type="NCBI Taxonomy" id="1340428"/>
    <lineage>
        <taxon>Eukaryota</taxon>
        <taxon>Fungi</taxon>
        <taxon>Dikarya</taxon>
        <taxon>Ascomycota</taxon>
        <taxon>Pezizomycotina</taxon>
        <taxon>Dothideomycetes</taxon>
        <taxon>Pleosporomycetidae</taxon>
        <taxon>Pleosporales</taxon>
        <taxon>Sporormiaceae</taxon>
        <taxon>Sporormia</taxon>
    </lineage>
</organism>
<accession>A0A6A6VK30</accession>
<evidence type="ECO:0000313" key="2">
    <source>
        <dbReference type="EMBL" id="KAF2750473.1"/>
    </source>
</evidence>
<dbReference type="AlphaFoldDB" id="A0A6A6VK30"/>
<feature type="compositionally biased region" description="Low complexity" evidence="1">
    <location>
        <begin position="424"/>
        <end position="440"/>
    </location>
</feature>
<keyword evidence="3" id="KW-1185">Reference proteome</keyword>
<feature type="region of interest" description="Disordered" evidence="1">
    <location>
        <begin position="525"/>
        <end position="561"/>
    </location>
</feature>
<feature type="compositionally biased region" description="Polar residues" evidence="1">
    <location>
        <begin position="15"/>
        <end position="28"/>
    </location>
</feature>
<evidence type="ECO:0000256" key="1">
    <source>
        <dbReference type="SAM" id="MobiDB-lite"/>
    </source>
</evidence>
<sequence length="808" mass="91129">MQQQPTTPPRRHASSRMSSPILNRTVSPDSSKSGRGGLGGLMRRLSSSRSQDMLRQLTGSPIKQREKLDPQLWEALQLLQLQDIYELETRFLNTDAFLQPWAYFRDHFLLLQKNGMPRSSSRGQINRTDILQFYTFFDEGRLRYDPRADESHPRYSHNKRTHGVIDKTAWSVVEHEKMLYVWLLQSFKVGKSSNPYGFEYFEGRNVCTVWQHVLVPIVDAVRNDYNLKGRYHYGRLARFIEDMHPSRMAFPESNMTTLLDARRDISRDTEQVERRRQSSPYRRQSNATTHQVKIDIHPVTGIIRYTTRVVDQEERELRRAFPQYGQVVERPKPRKDFFSWIDEQRQKRAGKHHDKALKFLLGEEPYPDPEVLANAPLPSIEDLMNPPESRKGTSALSKDNFLIKGHPFEEKLTKAREAARNKRASGSSLSPRSSKQSLSPTAPSGSTHHRESSATHVYPYVMPKRDDSGSLALPANMSLPRAILQRKQSDGVYSSIRNSNPFFTDPGTVHGHPAERNSNVLAHDAEPNQESSHPKTTHSHPAEPATGVGPDKAGDHKQTGTDQCAVRMPSYEGTGYASPLPTLQEVNSSEVIGLALTTDKATEDLQARIKSSKSTDKVKATRIPSPIEVPRNELARKYHPVQPVAERKTLGSGELLRSSSGRNYHPIVEKAVELAEKHPAAYIPTPVVPAKNPKRYRSMNGHVRAPAETAKSPDDEGCTPLGHRILSKENIRAALSVDDEELEASTQTSPLYSADFTGIGGRGLNTGESPRVETYNRHMFPRGSGSLKRLNVPGGEYEMKMLGREEEQ</sequence>
<protein>
    <submittedName>
        <fullName evidence="2">Uncharacterized protein</fullName>
    </submittedName>
</protein>
<dbReference type="Proteomes" id="UP000799440">
    <property type="component" value="Unassembled WGS sequence"/>
</dbReference>
<feature type="region of interest" description="Disordered" evidence="1">
    <location>
        <begin position="414"/>
        <end position="458"/>
    </location>
</feature>
<feature type="compositionally biased region" description="Low complexity" evidence="1">
    <location>
        <begin position="41"/>
        <end position="53"/>
    </location>
</feature>
<reference evidence="2" key="1">
    <citation type="journal article" date="2020" name="Stud. Mycol.">
        <title>101 Dothideomycetes genomes: a test case for predicting lifestyles and emergence of pathogens.</title>
        <authorList>
            <person name="Haridas S."/>
            <person name="Albert R."/>
            <person name="Binder M."/>
            <person name="Bloem J."/>
            <person name="Labutti K."/>
            <person name="Salamov A."/>
            <person name="Andreopoulos B."/>
            <person name="Baker S."/>
            <person name="Barry K."/>
            <person name="Bills G."/>
            <person name="Bluhm B."/>
            <person name="Cannon C."/>
            <person name="Castanera R."/>
            <person name="Culley D."/>
            <person name="Daum C."/>
            <person name="Ezra D."/>
            <person name="Gonzalez J."/>
            <person name="Henrissat B."/>
            <person name="Kuo A."/>
            <person name="Liang C."/>
            <person name="Lipzen A."/>
            <person name="Lutzoni F."/>
            <person name="Magnuson J."/>
            <person name="Mondo S."/>
            <person name="Nolan M."/>
            <person name="Ohm R."/>
            <person name="Pangilinan J."/>
            <person name="Park H.-J."/>
            <person name="Ramirez L."/>
            <person name="Alfaro M."/>
            <person name="Sun H."/>
            <person name="Tritt A."/>
            <person name="Yoshinaga Y."/>
            <person name="Zwiers L.-H."/>
            <person name="Turgeon B."/>
            <person name="Goodwin S."/>
            <person name="Spatafora J."/>
            <person name="Crous P."/>
            <person name="Grigoriev I."/>
        </authorList>
    </citation>
    <scope>NUCLEOTIDE SEQUENCE</scope>
    <source>
        <strain evidence="2">CBS 119925</strain>
    </source>
</reference>
<feature type="region of interest" description="Disordered" evidence="1">
    <location>
        <begin position="266"/>
        <end position="289"/>
    </location>
</feature>